<comment type="caution">
    <text evidence="8">The sequence shown here is derived from an EMBL/GenBank/DDBJ whole genome shotgun (WGS) entry which is preliminary data.</text>
</comment>
<dbReference type="Proteomes" id="UP001567572">
    <property type="component" value="Unassembled WGS sequence"/>
</dbReference>
<evidence type="ECO:0000256" key="2">
    <source>
        <dbReference type="ARBA" id="ARBA00022630"/>
    </source>
</evidence>
<evidence type="ECO:0000256" key="5">
    <source>
        <dbReference type="ARBA" id="ARBA00038292"/>
    </source>
</evidence>
<keyword evidence="9" id="KW-1185">Reference proteome</keyword>
<dbReference type="InterPro" id="IPR051814">
    <property type="entry name" value="NAD(P)H-dep_FMN_reductase"/>
</dbReference>
<reference evidence="8 9" key="1">
    <citation type="submission" date="2024-06" db="EMBL/GenBank/DDBJ databases">
        <title>Halorubrum miltondacostae sp. nov., a potential PHA producer isolated from an inland solar saltern in Rio Maior, Portugal.</title>
        <authorList>
            <person name="Albuquerque L."/>
            <person name="Viver T."/>
            <person name="Barroso C."/>
            <person name="Claudino R."/>
            <person name="Galvan M."/>
            <person name="Simoes G."/>
            <person name="Lobo Da Cunha A."/>
            <person name="Egas C."/>
        </authorList>
    </citation>
    <scope>NUCLEOTIDE SEQUENCE [LARGE SCALE GENOMIC DNA]</scope>
    <source>
        <strain evidence="8 9">RMP-11</strain>
    </source>
</reference>
<organism evidence="8 9">
    <name type="scientific">Halorubrum miltondacostae</name>
    <dbReference type="NCBI Taxonomy" id="3076378"/>
    <lineage>
        <taxon>Archaea</taxon>
        <taxon>Methanobacteriati</taxon>
        <taxon>Methanobacteriota</taxon>
        <taxon>Stenosarchaea group</taxon>
        <taxon>Halobacteria</taxon>
        <taxon>Halobacteriales</taxon>
        <taxon>Haloferacaceae</taxon>
        <taxon>Halorubrum</taxon>
    </lineage>
</organism>
<evidence type="ECO:0000256" key="1">
    <source>
        <dbReference type="ARBA" id="ARBA00001966"/>
    </source>
</evidence>
<gene>
    <name evidence="8" type="ORF">ABNG04_15865</name>
</gene>
<proteinExistence type="inferred from homology"/>
<dbReference type="RefSeq" id="WP_371163345.1">
    <property type="nucleotide sequence ID" value="NZ_JBEDNX010000006.1"/>
</dbReference>
<evidence type="ECO:0000256" key="4">
    <source>
        <dbReference type="ARBA" id="ARBA00023002"/>
    </source>
</evidence>
<feature type="domain" description="NADPH-dependent FMN reductase-like" evidence="7">
    <location>
        <begin position="2"/>
        <end position="140"/>
    </location>
</feature>
<evidence type="ECO:0000256" key="6">
    <source>
        <dbReference type="SAM" id="MobiDB-lite"/>
    </source>
</evidence>
<feature type="compositionally biased region" description="Gly residues" evidence="6">
    <location>
        <begin position="150"/>
        <end position="159"/>
    </location>
</feature>
<dbReference type="EC" id="1.-.-.-" evidence="8"/>
<dbReference type="AlphaFoldDB" id="A0ABD5M6X1"/>
<feature type="region of interest" description="Disordered" evidence="6">
    <location>
        <begin position="146"/>
        <end position="176"/>
    </location>
</feature>
<dbReference type="PANTHER" id="PTHR43408">
    <property type="entry name" value="FMN REDUCTASE (NADPH)"/>
    <property type="match status" value="1"/>
</dbReference>
<dbReference type="GO" id="GO:0016491">
    <property type="term" value="F:oxidoreductase activity"/>
    <property type="evidence" value="ECO:0007669"/>
    <property type="project" value="UniProtKB-KW"/>
</dbReference>
<dbReference type="PANTHER" id="PTHR43408:SF2">
    <property type="entry name" value="FMN REDUCTASE (NADPH)"/>
    <property type="match status" value="1"/>
</dbReference>
<dbReference type="SUPFAM" id="SSF52218">
    <property type="entry name" value="Flavoproteins"/>
    <property type="match status" value="1"/>
</dbReference>
<name>A0ABD5M6X1_9EURY</name>
<dbReference type="InterPro" id="IPR005025">
    <property type="entry name" value="FMN_Rdtase-like_dom"/>
</dbReference>
<dbReference type="InterPro" id="IPR029039">
    <property type="entry name" value="Flavoprotein-like_sf"/>
</dbReference>
<dbReference type="EMBL" id="JBEDNY010000007">
    <property type="protein sequence ID" value="MEZ3165316.1"/>
    <property type="molecule type" value="Genomic_DNA"/>
</dbReference>
<comment type="similarity">
    <text evidence="5">Belongs to the SsuE family. Isf subfamily.</text>
</comment>
<keyword evidence="3" id="KW-0288">FMN</keyword>
<evidence type="ECO:0000259" key="7">
    <source>
        <dbReference type="Pfam" id="PF03358"/>
    </source>
</evidence>
<dbReference type="Pfam" id="PF03358">
    <property type="entry name" value="FMN_red"/>
    <property type="match status" value="1"/>
</dbReference>
<dbReference type="Gene3D" id="3.40.50.360">
    <property type="match status" value="1"/>
</dbReference>
<evidence type="ECO:0000313" key="8">
    <source>
        <dbReference type="EMBL" id="MEZ3165316.1"/>
    </source>
</evidence>
<keyword evidence="4 8" id="KW-0560">Oxidoreductase</keyword>
<accession>A0ABD5M6X1</accession>
<evidence type="ECO:0000313" key="9">
    <source>
        <dbReference type="Proteomes" id="UP001567572"/>
    </source>
</evidence>
<comment type="cofactor">
    <cofactor evidence="1">
        <name>[4Fe-4S] cluster</name>
        <dbReference type="ChEBI" id="CHEBI:49883"/>
    </cofactor>
</comment>
<protein>
    <submittedName>
        <fullName evidence="8">NAD(P)H-dependent oxidoreductase</fullName>
        <ecNumber evidence="8">1.-.-.-</ecNumber>
    </submittedName>
</protein>
<feature type="compositionally biased region" description="Basic and acidic residues" evidence="6">
    <location>
        <begin position="163"/>
        <end position="176"/>
    </location>
</feature>
<sequence>MTRIVAVSGSRSADSTTRAALRVALDAAADAGAETDLIDLATVDLPLYHPDEGEQGDSEALKRRVREADGVLAGTPVYRGSYSSTFKNFHDFCGSDEYADTAVGLLATAGGGSYGGTLEHLRSTFRNVHAWTVPHEVGIRGASSVVETGGTAGTTGPDGGPRITDENLRDRTERLGRVVVEHAERLGE</sequence>
<evidence type="ECO:0000256" key="3">
    <source>
        <dbReference type="ARBA" id="ARBA00022643"/>
    </source>
</evidence>
<keyword evidence="2" id="KW-0285">Flavoprotein</keyword>